<accession>A0A8H5EY88</accession>
<comment type="caution">
    <text evidence="2">The sequence shown here is derived from an EMBL/GenBank/DDBJ whole genome shotgun (WGS) entry which is preliminary data.</text>
</comment>
<sequence length="173" mass="19052">MLSPPRVNLQYRYRLLQHLRLPPHSRPSGDTHEIGFTQPCCASFRHLGNIGALCSSSSPTPLSRYPLSSPPSHSKSSRSLHPHSQQHHQYTEPSAVHYRERSSPPPFLGPVVFEVFCQSEFEITASRNAKVAAYSATTVILHSLSRCGLTPTAPVIGTSPMSLGRDTNLLRVS</sequence>
<evidence type="ECO:0000313" key="2">
    <source>
        <dbReference type="EMBL" id="KAF5316438.1"/>
    </source>
</evidence>
<feature type="compositionally biased region" description="Low complexity" evidence="1">
    <location>
        <begin position="64"/>
        <end position="74"/>
    </location>
</feature>
<feature type="region of interest" description="Disordered" evidence="1">
    <location>
        <begin position="64"/>
        <end position="101"/>
    </location>
</feature>
<keyword evidence="3" id="KW-1185">Reference proteome</keyword>
<proteinExistence type="predicted"/>
<organism evidence="2 3">
    <name type="scientific">Psilocybe cf. subviscida</name>
    <dbReference type="NCBI Taxonomy" id="2480587"/>
    <lineage>
        <taxon>Eukaryota</taxon>
        <taxon>Fungi</taxon>
        <taxon>Dikarya</taxon>
        <taxon>Basidiomycota</taxon>
        <taxon>Agaricomycotina</taxon>
        <taxon>Agaricomycetes</taxon>
        <taxon>Agaricomycetidae</taxon>
        <taxon>Agaricales</taxon>
        <taxon>Agaricineae</taxon>
        <taxon>Strophariaceae</taxon>
        <taxon>Psilocybe</taxon>
    </lineage>
</organism>
<evidence type="ECO:0000256" key="1">
    <source>
        <dbReference type="SAM" id="MobiDB-lite"/>
    </source>
</evidence>
<feature type="compositionally biased region" description="Basic residues" evidence="1">
    <location>
        <begin position="75"/>
        <end position="86"/>
    </location>
</feature>
<reference evidence="2 3" key="1">
    <citation type="journal article" date="2020" name="ISME J.">
        <title>Uncovering the hidden diversity of litter-decomposition mechanisms in mushroom-forming fungi.</title>
        <authorList>
            <person name="Floudas D."/>
            <person name="Bentzer J."/>
            <person name="Ahren D."/>
            <person name="Johansson T."/>
            <person name="Persson P."/>
            <person name="Tunlid A."/>
        </authorList>
    </citation>
    <scope>NUCLEOTIDE SEQUENCE [LARGE SCALE GENOMIC DNA]</scope>
    <source>
        <strain evidence="2 3">CBS 101986</strain>
    </source>
</reference>
<dbReference type="AlphaFoldDB" id="A0A8H5EY88"/>
<dbReference type="Proteomes" id="UP000567179">
    <property type="component" value="Unassembled WGS sequence"/>
</dbReference>
<protein>
    <submittedName>
        <fullName evidence="2">Uncharacterized protein</fullName>
    </submittedName>
</protein>
<name>A0A8H5EY88_9AGAR</name>
<evidence type="ECO:0000313" key="3">
    <source>
        <dbReference type="Proteomes" id="UP000567179"/>
    </source>
</evidence>
<dbReference type="EMBL" id="JAACJJ010000042">
    <property type="protein sequence ID" value="KAF5316438.1"/>
    <property type="molecule type" value="Genomic_DNA"/>
</dbReference>
<gene>
    <name evidence="2" type="ORF">D9619_006916</name>
</gene>